<dbReference type="InterPro" id="IPR016187">
    <property type="entry name" value="CTDL_fold"/>
</dbReference>
<feature type="non-terminal residue" evidence="2">
    <location>
        <position position="126"/>
    </location>
</feature>
<feature type="domain" description="C-type lectin" evidence="1">
    <location>
        <begin position="12"/>
        <end position="125"/>
    </location>
</feature>
<dbReference type="Gene3D" id="3.10.100.10">
    <property type="entry name" value="Mannose-Binding Protein A, subunit A"/>
    <property type="match status" value="1"/>
</dbReference>
<dbReference type="SMART" id="SM00034">
    <property type="entry name" value="CLECT"/>
    <property type="match status" value="1"/>
</dbReference>
<gene>
    <name evidence="2" type="ORF">MNOR_LOCUS42173</name>
</gene>
<accession>A0AAV2SYD9</accession>
<dbReference type="Pfam" id="PF00059">
    <property type="entry name" value="Lectin_C"/>
    <property type="match status" value="1"/>
</dbReference>
<dbReference type="InterPro" id="IPR016186">
    <property type="entry name" value="C-type_lectin-like/link_sf"/>
</dbReference>
<reference evidence="2 3" key="1">
    <citation type="submission" date="2024-05" db="EMBL/GenBank/DDBJ databases">
        <authorList>
            <person name="Wallberg A."/>
        </authorList>
    </citation>
    <scope>NUCLEOTIDE SEQUENCE [LARGE SCALE GENOMIC DNA]</scope>
</reference>
<comment type="caution">
    <text evidence="2">The sequence shown here is derived from an EMBL/GenBank/DDBJ whole genome shotgun (WGS) entry which is preliminary data.</text>
</comment>
<dbReference type="SUPFAM" id="SSF56436">
    <property type="entry name" value="C-type lectin-like"/>
    <property type="match status" value="1"/>
</dbReference>
<dbReference type="InterPro" id="IPR001304">
    <property type="entry name" value="C-type_lectin-like"/>
</dbReference>
<proteinExistence type="predicted"/>
<organism evidence="2 3">
    <name type="scientific">Meganyctiphanes norvegica</name>
    <name type="common">Northern krill</name>
    <name type="synonym">Thysanopoda norvegica</name>
    <dbReference type="NCBI Taxonomy" id="48144"/>
    <lineage>
        <taxon>Eukaryota</taxon>
        <taxon>Metazoa</taxon>
        <taxon>Ecdysozoa</taxon>
        <taxon>Arthropoda</taxon>
        <taxon>Crustacea</taxon>
        <taxon>Multicrustacea</taxon>
        <taxon>Malacostraca</taxon>
        <taxon>Eumalacostraca</taxon>
        <taxon>Eucarida</taxon>
        <taxon>Euphausiacea</taxon>
        <taxon>Euphausiidae</taxon>
        <taxon>Meganyctiphanes</taxon>
    </lineage>
</organism>
<keyword evidence="3" id="KW-1185">Reference proteome</keyword>
<dbReference type="CDD" id="cd00037">
    <property type="entry name" value="CLECT"/>
    <property type="match status" value="1"/>
</dbReference>
<evidence type="ECO:0000259" key="1">
    <source>
        <dbReference type="PROSITE" id="PS50041"/>
    </source>
</evidence>
<dbReference type="Proteomes" id="UP001497623">
    <property type="component" value="Unassembled WGS sequence"/>
</dbReference>
<name>A0AAV2SYD9_MEGNR</name>
<protein>
    <recommendedName>
        <fullName evidence="1">C-type lectin domain-containing protein</fullName>
    </recommendedName>
</protein>
<sequence length="126" mass="13712">TISECPASFTLYGDYCFENSDATRRNQSTASAYCAALSAMLPYPEGRLEDWQKVIGKAIPSAWVWNPWSGAKLQSGGWLWPDGTVVLDSAWGIGEPHGSGSCSFVQFNGLLYDASCSWTYPVICQG</sequence>
<evidence type="ECO:0000313" key="3">
    <source>
        <dbReference type="Proteomes" id="UP001497623"/>
    </source>
</evidence>
<evidence type="ECO:0000313" key="2">
    <source>
        <dbReference type="EMBL" id="CAL4260485.1"/>
    </source>
</evidence>
<dbReference type="EMBL" id="CAXKWB010211988">
    <property type="protein sequence ID" value="CAL4260485.1"/>
    <property type="molecule type" value="Genomic_DNA"/>
</dbReference>
<feature type="non-terminal residue" evidence="2">
    <location>
        <position position="1"/>
    </location>
</feature>
<dbReference type="PROSITE" id="PS50041">
    <property type="entry name" value="C_TYPE_LECTIN_2"/>
    <property type="match status" value="1"/>
</dbReference>
<dbReference type="AlphaFoldDB" id="A0AAV2SYD9"/>